<dbReference type="InterPro" id="IPR058922">
    <property type="entry name" value="WHD_DRP"/>
</dbReference>
<dbReference type="InterPro" id="IPR027417">
    <property type="entry name" value="P-loop_NTPase"/>
</dbReference>
<dbReference type="Pfam" id="PF23559">
    <property type="entry name" value="WHD_DRP"/>
    <property type="match status" value="1"/>
</dbReference>
<sequence length="1008" mass="115738">MAEVAILLAIQKLGLALGTKLLNQASSLFSQQLASLAELPGRMETIMRELCVMRQFLLYIDKVDSKNQVLEAWIEEVRKVAYTIEDIVDEYIYLIDQDKQRRGGLVGYMKQVSQQPESFNSLPRIASQIKQVENGLDHLSRLKDRWIIQTTSIWHSSSSDNVSEWTQHLMGSSSLSMCEEQLVGVDEDRHMLTNWLRSEKLDLCIITVWGMGGLGKTTLVTNVYKRESRNFDCRAWISISQTFKIEDLRRKIITELFGDKKKIPINIATMDVIKLKETLREFLEQKKYLIVLDDVWEPRAFYELQDSLVDNQKGSRIFITTRNAEVASLANKNYKLKLEPLSDPDAWKLFCKRAFWNYENQECPPELEKSARDIVDKCEGLPLAIVSLGNLLSLGRNSETELKRVYDQLNWELANRPILDPVRNILNLSFNYLPKYLRNCILSCSMFPEDFLLKRKRLIRLWIAEGFAVERGSRTAEEVAEGYLVELIHRNMLQVEERNHFGRVKYCRMHDLVREFAVSLSKKEKFHVIYEDNEMERMVGANARRLSVLKYSNDIGFNIDLQWLRTFVAFNTTMPASSFTPVFPSKSRYIAILELQGLPIEEIPNAIGDLFNLRYLGLRRTKVKLLPKSIGKLSNLLILDLYESAIQKLPCEITNLKKLRHMFVERENDPTGKAFRWGSGVRAPKGLWNLKELQTLQAVEASSELVGRLGNLTNLRSFRIWNVKETYSKQLCASLSQMRSLSYLSINASDENEKLNLEGLKHPLPNLKKLTLTGRLAAETLTFPLFRDLRQLCLSWCQLTADPLPSLAQLSNLTFLQLERAYNGEQLCFCVQWFPNLKRLDLIDLPQLQRVKIEMTAMSNLETLYLRYLKNLTEVPEGIEFLTSLWELYFYDMEPQLTSVHSSPKATCHHHITTSTKANALSTVASGSFDPPNHGHPEAVTITGIPIGSQESRLEELQGRNKNKSCIGDSGKDFIANSNKEEKEKLSSNIYKIVKSARDATQGSKQDK</sequence>
<dbReference type="GO" id="GO:0042742">
    <property type="term" value="P:defense response to bacterium"/>
    <property type="evidence" value="ECO:0007669"/>
    <property type="project" value="UniProtKB-ARBA"/>
</dbReference>
<dbReference type="PRINTS" id="PR00364">
    <property type="entry name" value="DISEASERSIST"/>
</dbReference>
<dbReference type="FunFam" id="1.10.10.10:FF:000322">
    <property type="entry name" value="Probable disease resistance protein At1g63360"/>
    <property type="match status" value="1"/>
</dbReference>
<dbReference type="InterPro" id="IPR036388">
    <property type="entry name" value="WH-like_DNA-bd_sf"/>
</dbReference>
<feature type="domain" description="Disease resistance protein winged helix" evidence="9">
    <location>
        <begin position="446"/>
        <end position="517"/>
    </location>
</feature>
<dbReference type="Pfam" id="PF18052">
    <property type="entry name" value="Rx_N"/>
    <property type="match status" value="1"/>
</dbReference>
<dbReference type="InterPro" id="IPR042197">
    <property type="entry name" value="Apaf_helical"/>
</dbReference>
<dbReference type="InterPro" id="IPR055414">
    <property type="entry name" value="LRR_R13L4/SHOC2-like"/>
</dbReference>
<feature type="signal peptide" evidence="6">
    <location>
        <begin position="1"/>
        <end position="18"/>
    </location>
</feature>
<dbReference type="Proteomes" id="UP000092600">
    <property type="component" value="Unassembled WGS sequence"/>
</dbReference>
<comment type="similarity">
    <text evidence="1">Belongs to the disease resistance NB-LRR family.</text>
</comment>
<dbReference type="InterPro" id="IPR044974">
    <property type="entry name" value="Disease_R_plants"/>
</dbReference>
<dbReference type="Pfam" id="PF23598">
    <property type="entry name" value="LRR_14"/>
    <property type="match status" value="1"/>
</dbReference>
<dbReference type="EMBL" id="LSRQ01005987">
    <property type="protein sequence ID" value="OAY66729.1"/>
    <property type="molecule type" value="Genomic_DNA"/>
</dbReference>
<dbReference type="Pfam" id="PF00931">
    <property type="entry name" value="NB-ARC"/>
    <property type="match status" value="1"/>
</dbReference>
<dbReference type="InterPro" id="IPR032675">
    <property type="entry name" value="LRR_dom_sf"/>
</dbReference>
<dbReference type="Gene3D" id="3.40.50.300">
    <property type="entry name" value="P-loop containing nucleotide triphosphate hydrolases"/>
    <property type="match status" value="1"/>
</dbReference>
<evidence type="ECO:0000313" key="11">
    <source>
        <dbReference type="EMBL" id="OAY66729.1"/>
    </source>
</evidence>
<dbReference type="PANTHER" id="PTHR23155">
    <property type="entry name" value="DISEASE RESISTANCE PROTEIN RP"/>
    <property type="match status" value="1"/>
</dbReference>
<dbReference type="SUPFAM" id="SSF52540">
    <property type="entry name" value="P-loop containing nucleoside triphosphate hydrolases"/>
    <property type="match status" value="1"/>
</dbReference>
<evidence type="ECO:0000313" key="12">
    <source>
        <dbReference type="Proteomes" id="UP000092600"/>
    </source>
</evidence>
<protein>
    <submittedName>
        <fullName evidence="11">Disease resistance protein RPM1</fullName>
    </submittedName>
</protein>
<dbReference type="GO" id="GO:0043531">
    <property type="term" value="F:ADP binding"/>
    <property type="evidence" value="ECO:0007669"/>
    <property type="project" value="InterPro"/>
</dbReference>
<gene>
    <name evidence="11" type="ORF">ACMD2_16999</name>
</gene>
<evidence type="ECO:0000256" key="5">
    <source>
        <dbReference type="ARBA" id="ARBA00022821"/>
    </source>
</evidence>
<evidence type="ECO:0000256" key="2">
    <source>
        <dbReference type="ARBA" id="ARBA00022614"/>
    </source>
</evidence>
<dbReference type="FunFam" id="3.40.50.300:FF:001091">
    <property type="entry name" value="Probable disease resistance protein At1g61300"/>
    <property type="match status" value="1"/>
</dbReference>
<comment type="caution">
    <text evidence="11">The sequence shown here is derived from an EMBL/GenBank/DDBJ whole genome shotgun (WGS) entry which is preliminary data.</text>
</comment>
<feature type="domain" description="Disease resistance R13L4/SHOC-2-like LRR" evidence="10">
    <location>
        <begin position="588"/>
        <end position="888"/>
    </location>
</feature>
<evidence type="ECO:0000259" key="7">
    <source>
        <dbReference type="Pfam" id="PF00931"/>
    </source>
</evidence>
<dbReference type="CDD" id="cd14798">
    <property type="entry name" value="RX-CC_like"/>
    <property type="match status" value="1"/>
</dbReference>
<keyword evidence="3" id="KW-0677">Repeat</keyword>
<dbReference type="Gene3D" id="1.10.10.10">
    <property type="entry name" value="Winged helix-like DNA-binding domain superfamily/Winged helix DNA-binding domain"/>
    <property type="match status" value="1"/>
</dbReference>
<keyword evidence="2" id="KW-0433">Leucine-rich repeat</keyword>
<dbReference type="PANTHER" id="PTHR23155:SF1232">
    <property type="entry name" value="OS09G0270700 PROTEIN"/>
    <property type="match status" value="1"/>
</dbReference>
<dbReference type="InterPro" id="IPR038005">
    <property type="entry name" value="RX-like_CC"/>
</dbReference>
<reference evidence="11 12" key="1">
    <citation type="journal article" date="2016" name="DNA Res.">
        <title>The draft genome of MD-2 pineapple using hybrid error correction of long reads.</title>
        <authorList>
            <person name="Redwan R.M."/>
            <person name="Saidin A."/>
            <person name="Kumar S.V."/>
        </authorList>
    </citation>
    <scope>NUCLEOTIDE SEQUENCE [LARGE SCALE GENOMIC DNA]</scope>
    <source>
        <strain evidence="12">cv. MD2</strain>
        <tissue evidence="11">Leaf</tissue>
    </source>
</reference>
<dbReference type="InterPro" id="IPR041118">
    <property type="entry name" value="Rx_N"/>
</dbReference>
<organism evidence="11 12">
    <name type="scientific">Ananas comosus</name>
    <name type="common">Pineapple</name>
    <name type="synonym">Ananas ananas</name>
    <dbReference type="NCBI Taxonomy" id="4615"/>
    <lineage>
        <taxon>Eukaryota</taxon>
        <taxon>Viridiplantae</taxon>
        <taxon>Streptophyta</taxon>
        <taxon>Embryophyta</taxon>
        <taxon>Tracheophyta</taxon>
        <taxon>Spermatophyta</taxon>
        <taxon>Magnoliopsida</taxon>
        <taxon>Liliopsida</taxon>
        <taxon>Poales</taxon>
        <taxon>Bromeliaceae</taxon>
        <taxon>Bromelioideae</taxon>
        <taxon>Ananas</taxon>
    </lineage>
</organism>
<evidence type="ECO:0000259" key="9">
    <source>
        <dbReference type="Pfam" id="PF23559"/>
    </source>
</evidence>
<evidence type="ECO:0000256" key="1">
    <source>
        <dbReference type="ARBA" id="ARBA00008894"/>
    </source>
</evidence>
<dbReference type="InterPro" id="IPR002182">
    <property type="entry name" value="NB-ARC"/>
</dbReference>
<feature type="domain" description="NB-ARC" evidence="7">
    <location>
        <begin position="192"/>
        <end position="356"/>
    </location>
</feature>
<evidence type="ECO:0000256" key="6">
    <source>
        <dbReference type="SAM" id="SignalP"/>
    </source>
</evidence>
<dbReference type="Gene3D" id="1.20.5.4130">
    <property type="match status" value="1"/>
</dbReference>
<feature type="chain" id="PRO_5008285366" evidence="6">
    <location>
        <begin position="19"/>
        <end position="1008"/>
    </location>
</feature>
<evidence type="ECO:0000259" key="8">
    <source>
        <dbReference type="Pfam" id="PF18052"/>
    </source>
</evidence>
<proteinExistence type="inferred from homology"/>
<accession>A0A199UPQ2</accession>
<keyword evidence="6" id="KW-0732">Signal</keyword>
<evidence type="ECO:0000256" key="4">
    <source>
        <dbReference type="ARBA" id="ARBA00022741"/>
    </source>
</evidence>
<keyword evidence="4" id="KW-0547">Nucleotide-binding</keyword>
<dbReference type="SUPFAM" id="SSF52058">
    <property type="entry name" value="L domain-like"/>
    <property type="match status" value="1"/>
</dbReference>
<dbReference type="Gene3D" id="3.80.10.10">
    <property type="entry name" value="Ribonuclease Inhibitor"/>
    <property type="match status" value="1"/>
</dbReference>
<name>A0A199UPQ2_ANACO</name>
<dbReference type="STRING" id="4615.A0A199UPQ2"/>
<dbReference type="Gene3D" id="1.10.8.430">
    <property type="entry name" value="Helical domain of apoptotic protease-activating factors"/>
    <property type="match status" value="1"/>
</dbReference>
<feature type="domain" description="Disease resistance N-terminal" evidence="8">
    <location>
        <begin position="20"/>
        <end position="102"/>
    </location>
</feature>
<keyword evidence="5" id="KW-0611">Plant defense</keyword>
<dbReference type="GO" id="GO:0009626">
    <property type="term" value="P:plant-type hypersensitive response"/>
    <property type="evidence" value="ECO:0007669"/>
    <property type="project" value="UniProtKB-ARBA"/>
</dbReference>
<evidence type="ECO:0000256" key="3">
    <source>
        <dbReference type="ARBA" id="ARBA00022737"/>
    </source>
</evidence>
<evidence type="ECO:0000259" key="10">
    <source>
        <dbReference type="Pfam" id="PF23598"/>
    </source>
</evidence>
<dbReference type="GO" id="GO:0002758">
    <property type="term" value="P:innate immune response-activating signaling pathway"/>
    <property type="evidence" value="ECO:0007669"/>
    <property type="project" value="UniProtKB-ARBA"/>
</dbReference>
<dbReference type="AlphaFoldDB" id="A0A199UPQ2"/>